<accession>A0A014PI27</accession>
<dbReference type="Proteomes" id="UP000030151">
    <property type="component" value="Unassembled WGS sequence"/>
</dbReference>
<comment type="caution">
    <text evidence="1">The sequence shown here is derived from an EMBL/GenBank/DDBJ whole genome shotgun (WGS) entry which is preliminary data.</text>
</comment>
<gene>
    <name evidence="1" type="ORF">X797_011717</name>
</gene>
<reference evidence="1 2" key="1">
    <citation type="submission" date="2014-02" db="EMBL/GenBank/DDBJ databases">
        <title>The genome sequence of the entomopathogenic fungus Metarhizium robertsii ARSEF 2575.</title>
        <authorList>
            <person name="Giuliano Garisto Donzelli B."/>
            <person name="Roe B.A."/>
            <person name="Macmil S.L."/>
            <person name="Krasnoff S.B."/>
            <person name="Gibson D.M."/>
        </authorList>
    </citation>
    <scope>NUCLEOTIDE SEQUENCE [LARGE SCALE GENOMIC DNA]</scope>
    <source>
        <strain evidence="1 2">ARSEF 2575</strain>
    </source>
</reference>
<proteinExistence type="predicted"/>
<evidence type="ECO:0000313" key="2">
    <source>
        <dbReference type="Proteomes" id="UP000030151"/>
    </source>
</evidence>
<dbReference type="EMBL" id="JELW01000094">
    <property type="protein sequence ID" value="EXU95194.1"/>
    <property type="molecule type" value="Genomic_DNA"/>
</dbReference>
<protein>
    <submittedName>
        <fullName evidence="1">Uncharacterized protein</fullName>
    </submittedName>
</protein>
<dbReference type="HOGENOM" id="CLU_706124_0_0_1"/>
<sequence length="391" mass="43992">MKYRKKRKQRTWYTHNQALNLTTQYAKKIVSLVNPKDVSWPWQLGDKAKDSFIEACGDIIQPKHTTPPSLLHQHDKDKRRRHIQVSDYRDFVADVYAKAGRPVLLCCVGALGCKTGITDRMNKKERSALKKLLLTQANLPPFNNPTLKILADQLVELVSHSNRETSAIRIDEESIRDAGSALEDNAGSHITGDPTLQFAETFQGQSSMHHDLRVTSADTQEGAMIYASIKGVENFFSKSVGKFIKKLQVDQGGECIWKAYVIMRFPNWAGITDCMMSLDIEEQGVQEFAVKLFKAKVEWKGQFREIHCPGRIVLQPNKAVLYDADPQAIREIFPEELECAMNESPLRKEEIRAGHTTTVCVTMGLGLTNTGAVISFSLGFRKGLGIKEKLN</sequence>
<organism evidence="1 2">
    <name type="scientific">Metarhizium robertsii</name>
    <dbReference type="NCBI Taxonomy" id="568076"/>
    <lineage>
        <taxon>Eukaryota</taxon>
        <taxon>Fungi</taxon>
        <taxon>Dikarya</taxon>
        <taxon>Ascomycota</taxon>
        <taxon>Pezizomycotina</taxon>
        <taxon>Sordariomycetes</taxon>
        <taxon>Hypocreomycetidae</taxon>
        <taxon>Hypocreales</taxon>
        <taxon>Clavicipitaceae</taxon>
        <taxon>Metarhizium</taxon>
    </lineage>
</organism>
<name>A0A014PI27_9HYPO</name>
<dbReference type="AlphaFoldDB" id="A0A014PI27"/>
<evidence type="ECO:0000313" key="1">
    <source>
        <dbReference type="EMBL" id="EXU95194.1"/>
    </source>
</evidence>